<dbReference type="InterPro" id="IPR021586">
    <property type="entry name" value="Tscrpt_reg_TrmB_C"/>
</dbReference>
<organism evidence="4 5">
    <name type="scientific">Oceanotoga teriensis</name>
    <dbReference type="NCBI Taxonomy" id="515440"/>
    <lineage>
        <taxon>Bacteria</taxon>
        <taxon>Thermotogati</taxon>
        <taxon>Thermotogota</taxon>
        <taxon>Thermotogae</taxon>
        <taxon>Petrotogales</taxon>
        <taxon>Petrotogaceae</taxon>
        <taxon>Oceanotoga</taxon>
    </lineage>
</organism>
<dbReference type="InterPro" id="IPR051797">
    <property type="entry name" value="TrmB-like"/>
</dbReference>
<accession>A0AA45HHZ1</accession>
<feature type="coiled-coil region" evidence="1">
    <location>
        <begin position="112"/>
        <end position="155"/>
    </location>
</feature>
<dbReference type="Gene3D" id="1.10.10.10">
    <property type="entry name" value="Winged helix-like DNA-binding domain superfamily/Winged helix DNA-binding domain"/>
    <property type="match status" value="1"/>
</dbReference>
<dbReference type="Proteomes" id="UP000245921">
    <property type="component" value="Unassembled WGS sequence"/>
</dbReference>
<protein>
    <submittedName>
        <fullName evidence="4">Sugar-specific transcriptional regulator TrmB</fullName>
    </submittedName>
</protein>
<comment type="caution">
    <text evidence="4">The sequence shown here is derived from an EMBL/GenBank/DDBJ whole genome shotgun (WGS) entry which is preliminary data.</text>
</comment>
<feature type="domain" description="Transcription regulator TrmB N-terminal" evidence="2">
    <location>
        <begin position="8"/>
        <end position="75"/>
    </location>
</feature>
<keyword evidence="5" id="KW-1185">Reference proteome</keyword>
<dbReference type="Pfam" id="PF11495">
    <property type="entry name" value="Regulator_TrmB"/>
    <property type="match status" value="1"/>
</dbReference>
<dbReference type="EMBL" id="QGGI01000019">
    <property type="protein sequence ID" value="PWJ88248.1"/>
    <property type="molecule type" value="Genomic_DNA"/>
</dbReference>
<dbReference type="PANTHER" id="PTHR34293">
    <property type="entry name" value="HTH-TYPE TRANSCRIPTIONAL REGULATOR TRMBL2"/>
    <property type="match status" value="1"/>
</dbReference>
<evidence type="ECO:0000313" key="4">
    <source>
        <dbReference type="EMBL" id="PWJ88248.1"/>
    </source>
</evidence>
<dbReference type="SUPFAM" id="SSF46785">
    <property type="entry name" value="Winged helix' DNA-binding domain"/>
    <property type="match status" value="1"/>
</dbReference>
<evidence type="ECO:0000259" key="3">
    <source>
        <dbReference type="Pfam" id="PF11495"/>
    </source>
</evidence>
<dbReference type="Pfam" id="PF01978">
    <property type="entry name" value="TrmB"/>
    <property type="match status" value="1"/>
</dbReference>
<dbReference type="InterPro" id="IPR036388">
    <property type="entry name" value="WH-like_DNA-bd_sf"/>
</dbReference>
<dbReference type="RefSeq" id="WP_109605917.1">
    <property type="nucleotide sequence ID" value="NZ_JAMHJO010000005.1"/>
</dbReference>
<keyword evidence="1" id="KW-0175">Coiled coil</keyword>
<evidence type="ECO:0000313" key="5">
    <source>
        <dbReference type="Proteomes" id="UP000245921"/>
    </source>
</evidence>
<dbReference type="InterPro" id="IPR036390">
    <property type="entry name" value="WH_DNA-bd_sf"/>
</dbReference>
<dbReference type="PANTHER" id="PTHR34293:SF1">
    <property type="entry name" value="HTH-TYPE TRANSCRIPTIONAL REGULATOR TRMBL2"/>
    <property type="match status" value="1"/>
</dbReference>
<name>A0AA45HHZ1_9BACT</name>
<feature type="domain" description="Transcription regulator TrmB C-terminal" evidence="3">
    <location>
        <begin position="109"/>
        <end position="228"/>
    </location>
</feature>
<reference evidence="4 5" key="1">
    <citation type="submission" date="2018-05" db="EMBL/GenBank/DDBJ databases">
        <title>Genomic Encyclopedia of Type Strains, Phase IV (KMG-IV): sequencing the most valuable type-strain genomes for metagenomic binning, comparative biology and taxonomic classification.</title>
        <authorList>
            <person name="Goeker M."/>
        </authorList>
    </citation>
    <scope>NUCLEOTIDE SEQUENCE [LARGE SCALE GENOMIC DNA]</scope>
    <source>
        <strain evidence="4 5">DSM 24906</strain>
    </source>
</reference>
<dbReference type="AlphaFoldDB" id="A0AA45HHZ1"/>
<sequence>MENILNTLKMFGFTEYESKVYITLLKTGKSSGYEISKNSSVPRSKVYNILEILIKKGCIVHTKNTNPIYYDAIPINELIKNLEYKYNKALENISYELNEYNRKVDMDNMWHIEGYENTFNKCRNMIQNTKNELYLQIWEEDYKEIKEDLEKFESSGKKLLLIFYSKNHNYKLNIKNYYPHGFEDEKEKEFGGRWINIVSDSNQVIFGHIKNTKNAEVIWTESNSLIFLAKEYIKHDAYTLKIIEKFGKVLEEEYHYSDKDFRNIFEKLEIK</sequence>
<gene>
    <name evidence="4" type="ORF">C7380_1197</name>
</gene>
<evidence type="ECO:0000256" key="1">
    <source>
        <dbReference type="SAM" id="Coils"/>
    </source>
</evidence>
<proteinExistence type="predicted"/>
<evidence type="ECO:0000259" key="2">
    <source>
        <dbReference type="Pfam" id="PF01978"/>
    </source>
</evidence>
<dbReference type="InterPro" id="IPR002831">
    <property type="entry name" value="Tscrpt_reg_TrmB_N"/>
</dbReference>
<dbReference type="CDD" id="cd09124">
    <property type="entry name" value="PLDc_like_TrmB_middle"/>
    <property type="match status" value="1"/>
</dbReference>